<keyword evidence="1" id="KW-1003">Cell membrane</keyword>
<sequence length="980" mass="107433">MSGVTTSVSSVKKTALANAHNTLLVISRDQPDFLRRTLQFYREYAGPLLVLDTSVEAPSVGAGLAPEVTVLHAPHLAGASAVQALAHALERVNTPFVTLARVDDFLMEDALAESVGFLQDNPDYGFCHGYSLSYRDTGSQVEYFRRDKKVPEDVCDDSAEERVQQAMAAFITPAQAVMRTELLREWCSAVPEDVNEVWHGIGLAWFLIARAKGRVLPLAFAVREQTTAPARNKTSLIAALSDADPVSKNTRESFADFLASLSGVALGDGANTARAVVLDSFNTLLKCVREDAASAHELIIESSWKSPLSGPVRRFGVNQYVELPFYNQPFFDRLADIEFLMGALPAGSAQRAELEGMWVSQAQLLTLHDNDTAQTITERLWEALDVNVFNTTVVARLAEQLAHLDEPQEAQGMRQWLERLEAVGAEDRQHLLHATASGQLLHWLEGRRPDADVTARAVARLAAEGGGAQFGIFLLDLEDDMRKLQVTLDSLVEGAYKSFRIVVFTTGEPPVATSVQNTLHFVKVSKSNYVDKLNQVARQIASGWLMLVEAGDQFLPGGLLRAALELQGASDVRAVAGDEIHRQSNGALKDVLRPGFNLDLLLRNPGLMARHWLIRKDVLLDAGGYSADFTGALEFDLLLRVIEQGGPSWLAHLDEPLLISASPEGLDNSDERLAITRHLTALGYKAHVTSARPGTWQIDYRHAERPQVTVIVPSHDNLDQLQRCLTAILQRTRYTRYDVLIVDNHSQSPQVHEWLDRQQQQNKRIRVLRSEVVLSEAALYNAGSQHADGDYLVLLAADSEVVNPNWIDAMLNHAMRPEVAVVGPKLIERDGTVTGAGLILGMNGGVGSAFIGELKEASGYMQRLVLEQNYSAVSPACVMVRKSLFQSTGGLDEAHYGDAYAVVDFCLKIGQSGFLTVWTPQVHVVHPGETKQAPAALARLQAEWTAAFAHDLAYNQNMSLSGKGFALDTTSRADWMALIA</sequence>
<dbReference type="GO" id="GO:0016740">
    <property type="term" value="F:transferase activity"/>
    <property type="evidence" value="ECO:0007669"/>
    <property type="project" value="UniProtKB-KW"/>
</dbReference>
<keyword evidence="1" id="KW-0472">Membrane</keyword>
<dbReference type="Proteomes" id="UP000029719">
    <property type="component" value="Unassembled WGS sequence"/>
</dbReference>
<evidence type="ECO:0000256" key="1">
    <source>
        <dbReference type="ARBA" id="ARBA00022519"/>
    </source>
</evidence>
<evidence type="ECO:0000259" key="2">
    <source>
        <dbReference type="Pfam" id="PF00535"/>
    </source>
</evidence>
<dbReference type="AlphaFoldDB" id="A0A9X0JKL6"/>
<dbReference type="PANTHER" id="PTHR43179">
    <property type="entry name" value="RHAMNOSYLTRANSFERASE WBBL"/>
    <property type="match status" value="1"/>
</dbReference>
<organism evidence="3 4">
    <name type="scientific">Pseudomonas lutea</name>
    <dbReference type="NCBI Taxonomy" id="243924"/>
    <lineage>
        <taxon>Bacteria</taxon>
        <taxon>Pseudomonadati</taxon>
        <taxon>Pseudomonadota</taxon>
        <taxon>Gammaproteobacteria</taxon>
        <taxon>Pseudomonadales</taxon>
        <taxon>Pseudomonadaceae</taxon>
        <taxon>Pseudomonas</taxon>
    </lineage>
</organism>
<dbReference type="PANTHER" id="PTHR43179:SF7">
    <property type="entry name" value="RHAMNOSYLTRANSFERASE WBBL"/>
    <property type="match status" value="1"/>
</dbReference>
<dbReference type="SUPFAM" id="SSF53448">
    <property type="entry name" value="Nucleotide-diphospho-sugar transferases"/>
    <property type="match status" value="3"/>
</dbReference>
<dbReference type="Pfam" id="PF00535">
    <property type="entry name" value="Glycos_transf_2"/>
    <property type="match status" value="1"/>
</dbReference>
<keyword evidence="3" id="KW-0808">Transferase</keyword>
<name>A0A9X0JKL6_9PSED</name>
<dbReference type="InterPro" id="IPR031042">
    <property type="entry name" value="Glyco_TIGR04440"/>
</dbReference>
<proteinExistence type="predicted"/>
<reference evidence="3 4" key="1">
    <citation type="submission" date="2014-09" db="EMBL/GenBank/DDBJ databases">
        <title>Genome sequence of Pseudomonas lutea strain DSM 17257T.</title>
        <authorList>
            <person name="Kwak Y."/>
            <person name="Shin J.-H."/>
        </authorList>
    </citation>
    <scope>NUCLEOTIDE SEQUENCE [LARGE SCALE GENOMIC DNA]</scope>
    <source>
        <strain evidence="3 4">DSM 17257</strain>
    </source>
</reference>
<dbReference type="Gene3D" id="3.90.550.10">
    <property type="entry name" value="Spore Coat Polysaccharide Biosynthesis Protein SpsA, Chain A"/>
    <property type="match status" value="2"/>
</dbReference>
<comment type="caution">
    <text evidence="3">The sequence shown here is derived from an EMBL/GenBank/DDBJ whole genome shotgun (WGS) entry which is preliminary data.</text>
</comment>
<evidence type="ECO:0000313" key="3">
    <source>
        <dbReference type="EMBL" id="KGF66017.1"/>
    </source>
</evidence>
<dbReference type="InterPro" id="IPR029044">
    <property type="entry name" value="Nucleotide-diphossugar_trans"/>
</dbReference>
<dbReference type="EMBL" id="JRMB01000001">
    <property type="protein sequence ID" value="KGF66017.1"/>
    <property type="molecule type" value="Genomic_DNA"/>
</dbReference>
<feature type="domain" description="Glycosyltransferase 2-like" evidence="2">
    <location>
        <begin position="709"/>
        <end position="886"/>
    </location>
</feature>
<evidence type="ECO:0000313" key="4">
    <source>
        <dbReference type="Proteomes" id="UP000029719"/>
    </source>
</evidence>
<gene>
    <name evidence="3" type="ORF">LT42_08960</name>
</gene>
<dbReference type="NCBIfam" id="TIGR04440">
    <property type="entry name" value="glyco_TIGR04440"/>
    <property type="match status" value="1"/>
</dbReference>
<dbReference type="InterPro" id="IPR001173">
    <property type="entry name" value="Glyco_trans_2-like"/>
</dbReference>
<protein>
    <submittedName>
        <fullName evidence="3">Glycosyl transferase family 2</fullName>
    </submittedName>
</protein>
<accession>A0A9X0JKL6</accession>
<dbReference type="OrthoDB" id="9179784at2"/>
<keyword evidence="1" id="KW-0997">Cell inner membrane</keyword>